<comment type="caution">
    <text evidence="2">The sequence shown here is derived from an EMBL/GenBank/DDBJ whole genome shotgun (WGS) entry which is preliminary data.</text>
</comment>
<feature type="compositionally biased region" description="Polar residues" evidence="1">
    <location>
        <begin position="42"/>
        <end position="54"/>
    </location>
</feature>
<sequence>MGQRISWNETWEGMTQIEDKGNKEWAQDTIRERKIREILGMEQSQLLIPPRTTQSYSSQSDRSGSSNVWRDSYLITGSAFFMKAKTRLESNEKKAVARHLAEALGADSFFKVWPGHEDRPGTEKAAGKSSPEFRNVGDRRRREFKENWDCKEERSIERRGRVEGGYEDTMEAEALRSTDMFRPTLRSVLFKEYDDEYRGTKMQSIQESIGTIGRERMSKPTAHRVESRTDQKRAEGGSNKKGY</sequence>
<evidence type="ECO:0000313" key="2">
    <source>
        <dbReference type="EMBL" id="KAK2624681.1"/>
    </source>
</evidence>
<evidence type="ECO:0000313" key="3">
    <source>
        <dbReference type="Proteomes" id="UP001285354"/>
    </source>
</evidence>
<reference evidence="2" key="1">
    <citation type="submission" date="2023-06" db="EMBL/GenBank/DDBJ databases">
        <title>Draft genome of Marssonina rosae.</title>
        <authorList>
            <person name="Cheng Q."/>
        </authorList>
    </citation>
    <scope>NUCLEOTIDE SEQUENCE</scope>
    <source>
        <strain evidence="2">R4</strain>
    </source>
</reference>
<gene>
    <name evidence="2" type="ORF">QTJ16_005874</name>
</gene>
<feature type="compositionally biased region" description="Basic and acidic residues" evidence="1">
    <location>
        <begin position="213"/>
        <end position="235"/>
    </location>
</feature>
<proteinExistence type="predicted"/>
<protein>
    <submittedName>
        <fullName evidence="2">Uncharacterized protein</fullName>
    </submittedName>
</protein>
<keyword evidence="3" id="KW-1185">Reference proteome</keyword>
<dbReference type="EMBL" id="JAUBYV010000009">
    <property type="protein sequence ID" value="KAK2624681.1"/>
    <property type="molecule type" value="Genomic_DNA"/>
</dbReference>
<dbReference type="Proteomes" id="UP001285354">
    <property type="component" value="Unassembled WGS sequence"/>
</dbReference>
<feature type="region of interest" description="Disordered" evidence="1">
    <location>
        <begin position="42"/>
        <end position="66"/>
    </location>
</feature>
<accession>A0AAD9SVW6</accession>
<feature type="region of interest" description="Disordered" evidence="1">
    <location>
        <begin position="209"/>
        <end position="243"/>
    </location>
</feature>
<dbReference type="AlphaFoldDB" id="A0AAD9SVW6"/>
<organism evidence="2 3">
    <name type="scientific">Diplocarpon rosae</name>
    <dbReference type="NCBI Taxonomy" id="946125"/>
    <lineage>
        <taxon>Eukaryota</taxon>
        <taxon>Fungi</taxon>
        <taxon>Dikarya</taxon>
        <taxon>Ascomycota</taxon>
        <taxon>Pezizomycotina</taxon>
        <taxon>Leotiomycetes</taxon>
        <taxon>Helotiales</taxon>
        <taxon>Drepanopezizaceae</taxon>
        <taxon>Diplocarpon</taxon>
    </lineage>
</organism>
<evidence type="ECO:0000256" key="1">
    <source>
        <dbReference type="SAM" id="MobiDB-lite"/>
    </source>
</evidence>
<feature type="compositionally biased region" description="Low complexity" evidence="1">
    <location>
        <begin position="55"/>
        <end position="66"/>
    </location>
</feature>
<name>A0AAD9SVW6_9HELO</name>